<evidence type="ECO:0000313" key="18">
    <source>
        <dbReference type="Proteomes" id="UP000272481"/>
    </source>
</evidence>
<dbReference type="Pfam" id="PF08245">
    <property type="entry name" value="Mur_ligase_M"/>
    <property type="match status" value="1"/>
</dbReference>
<dbReference type="NCBIfam" id="NF001126">
    <property type="entry name" value="PRK00139.1-4"/>
    <property type="match status" value="1"/>
</dbReference>
<evidence type="ECO:0000256" key="7">
    <source>
        <dbReference type="ARBA" id="ARBA00022840"/>
    </source>
</evidence>
<feature type="domain" description="Mur ligase C-terminal" evidence="15">
    <location>
        <begin position="391"/>
        <end position="517"/>
    </location>
</feature>
<comment type="pathway">
    <text evidence="1 12 13">Cell wall biogenesis; peptidoglycan biosynthesis.</text>
</comment>
<dbReference type="PANTHER" id="PTHR23135">
    <property type="entry name" value="MUR LIGASE FAMILY MEMBER"/>
    <property type="match status" value="1"/>
</dbReference>
<name>A0ABX9ZHD6_9BACL</name>
<evidence type="ECO:0000256" key="9">
    <source>
        <dbReference type="ARBA" id="ARBA00022984"/>
    </source>
</evidence>
<keyword evidence="10 12" id="KW-0131">Cell cycle</keyword>
<dbReference type="SUPFAM" id="SSF53623">
    <property type="entry name" value="MurD-like peptide ligases, catalytic domain"/>
    <property type="match status" value="1"/>
</dbReference>
<gene>
    <name evidence="12" type="primary">murE</name>
    <name evidence="17" type="ORF">EJA12_00935</name>
</gene>
<dbReference type="SUPFAM" id="SSF63418">
    <property type="entry name" value="MurE/MurF N-terminal domain"/>
    <property type="match status" value="1"/>
</dbReference>
<evidence type="ECO:0000259" key="14">
    <source>
        <dbReference type="Pfam" id="PF01225"/>
    </source>
</evidence>
<feature type="binding site" evidence="12">
    <location>
        <begin position="463"/>
        <end position="466"/>
    </location>
    <ligand>
        <name>meso-2,6-diaminopimelate</name>
        <dbReference type="ChEBI" id="CHEBI:57791"/>
    </ligand>
</feature>
<keyword evidence="12" id="KW-0460">Magnesium</keyword>
<keyword evidence="11 12" id="KW-0961">Cell wall biogenesis/degradation</keyword>
<evidence type="ECO:0000256" key="13">
    <source>
        <dbReference type="RuleBase" id="RU004135"/>
    </source>
</evidence>
<evidence type="ECO:0000256" key="3">
    <source>
        <dbReference type="ARBA" id="ARBA00022490"/>
    </source>
</evidence>
<feature type="domain" description="Mur ligase central" evidence="16">
    <location>
        <begin position="172"/>
        <end position="368"/>
    </location>
</feature>
<evidence type="ECO:0000256" key="12">
    <source>
        <dbReference type="HAMAP-Rule" id="MF_00208"/>
    </source>
</evidence>
<evidence type="ECO:0000256" key="1">
    <source>
        <dbReference type="ARBA" id="ARBA00004752"/>
    </source>
</evidence>
<evidence type="ECO:0000259" key="16">
    <source>
        <dbReference type="Pfam" id="PF08245"/>
    </source>
</evidence>
<accession>A0ABX9ZHD6</accession>
<dbReference type="GO" id="GO:0008765">
    <property type="term" value="F:UDP-N-acetylmuramoylalanyl-D-glutamate-2,6-diaminopimelate ligase activity"/>
    <property type="evidence" value="ECO:0007669"/>
    <property type="project" value="UniProtKB-EC"/>
</dbReference>
<dbReference type="EMBL" id="RWGW01000002">
    <property type="protein sequence ID" value="RSK36925.1"/>
    <property type="molecule type" value="Genomic_DNA"/>
</dbReference>
<dbReference type="SUPFAM" id="SSF53244">
    <property type="entry name" value="MurD-like peptide ligases, peptide-binding domain"/>
    <property type="match status" value="1"/>
</dbReference>
<comment type="caution">
    <text evidence="12">Lacks conserved residue(s) required for the propagation of feature annotation.</text>
</comment>
<dbReference type="Gene3D" id="3.90.190.20">
    <property type="entry name" value="Mur ligase, C-terminal domain"/>
    <property type="match status" value="1"/>
</dbReference>
<dbReference type="InterPro" id="IPR035911">
    <property type="entry name" value="MurE/MurF_N"/>
</dbReference>
<keyword evidence="9 12" id="KW-0573">Peptidoglycan synthesis</keyword>
<protein>
    <recommendedName>
        <fullName evidence="12">UDP-N-acetylmuramoyl-L-alanyl-D-glutamate--2,6-diaminopimelate ligase</fullName>
        <ecNumber evidence="12">6.3.2.13</ecNumber>
    </recommendedName>
    <alternativeName>
        <fullName evidence="12">Meso-A2pm-adding enzyme</fullName>
    </alternativeName>
    <alternativeName>
        <fullName evidence="12">Meso-diaminopimelate-adding enzyme</fullName>
    </alternativeName>
    <alternativeName>
        <fullName evidence="12">UDP-MurNAc-L-Ala-D-Glu:meso-diaminopimelate ligase</fullName>
    </alternativeName>
    <alternativeName>
        <fullName evidence="12">UDP-MurNAc-tripeptide synthetase</fullName>
    </alternativeName>
    <alternativeName>
        <fullName evidence="12">UDP-N-acetylmuramyl-tripeptide synthetase</fullName>
    </alternativeName>
</protein>
<organism evidence="17 18">
    <name type="scientific">Bhargavaea beijingensis</name>
    <dbReference type="NCBI Taxonomy" id="426756"/>
    <lineage>
        <taxon>Bacteria</taxon>
        <taxon>Bacillati</taxon>
        <taxon>Bacillota</taxon>
        <taxon>Bacilli</taxon>
        <taxon>Bacillales</taxon>
        <taxon>Caryophanaceae</taxon>
        <taxon>Bhargavaea</taxon>
    </lineage>
</organism>
<evidence type="ECO:0000256" key="6">
    <source>
        <dbReference type="ARBA" id="ARBA00022741"/>
    </source>
</evidence>
<dbReference type="Pfam" id="PF02875">
    <property type="entry name" value="Mur_ligase_C"/>
    <property type="match status" value="1"/>
</dbReference>
<proteinExistence type="inferred from homology"/>
<evidence type="ECO:0000256" key="8">
    <source>
        <dbReference type="ARBA" id="ARBA00022960"/>
    </source>
</evidence>
<feature type="binding site" evidence="12">
    <location>
        <position position="515"/>
    </location>
    <ligand>
        <name>meso-2,6-diaminopimelate</name>
        <dbReference type="ChEBI" id="CHEBI:57791"/>
    </ligand>
</feature>
<dbReference type="InterPro" id="IPR018109">
    <property type="entry name" value="Folylpolyglutamate_synth_CS"/>
</dbReference>
<dbReference type="InterPro" id="IPR005761">
    <property type="entry name" value="UDP-N-AcMur-Glu-dNH2Pim_ligase"/>
</dbReference>
<feature type="binding site" evidence="12">
    <location>
        <position position="92"/>
    </location>
    <ligand>
        <name>UDP-N-acetyl-alpha-D-muramoyl-L-alanyl-D-glutamate</name>
        <dbReference type="ChEBI" id="CHEBI:83900"/>
    </ligand>
</feature>
<dbReference type="InterPro" id="IPR004101">
    <property type="entry name" value="Mur_ligase_C"/>
</dbReference>
<dbReference type="InterPro" id="IPR000713">
    <property type="entry name" value="Mur_ligase_N"/>
</dbReference>
<comment type="PTM">
    <text evidence="12">Carboxylation is probably crucial for Mg(2+) binding and, consequently, for the gamma-phosphate positioning of ATP.</text>
</comment>
<reference evidence="17 18" key="1">
    <citation type="submission" date="2018-12" db="EMBL/GenBank/DDBJ databases">
        <title>Comparitive functional genomics of dry heat resistant strains isolated from the viking spacecraft.</title>
        <authorList>
            <person name="Seuylemezian A."/>
            <person name="Vaishampayan P."/>
        </authorList>
    </citation>
    <scope>NUCLEOTIDE SEQUENCE [LARGE SCALE GENOMIC DNA]</scope>
    <source>
        <strain evidence="17 18">M6-11</strain>
    </source>
</reference>
<dbReference type="Gene3D" id="3.40.1390.10">
    <property type="entry name" value="MurE/MurF, N-terminal domain"/>
    <property type="match status" value="1"/>
</dbReference>
<dbReference type="NCBIfam" id="TIGR01085">
    <property type="entry name" value="murE"/>
    <property type="match status" value="1"/>
</dbReference>
<evidence type="ECO:0000256" key="11">
    <source>
        <dbReference type="ARBA" id="ARBA00023316"/>
    </source>
</evidence>
<keyword evidence="5 12" id="KW-0132">Cell division</keyword>
<feature type="binding site" evidence="12">
    <location>
        <begin position="174"/>
        <end position="180"/>
    </location>
    <ligand>
        <name>ATP</name>
        <dbReference type="ChEBI" id="CHEBI:30616"/>
    </ligand>
</feature>
<comment type="function">
    <text evidence="12">Catalyzes the addition of meso-diaminopimelic acid to the nucleotide precursor UDP-N-acetylmuramoyl-L-alanyl-D-glutamate (UMAG) in the biosynthesis of bacterial cell-wall peptidoglycan.</text>
</comment>
<feature type="binding site" evidence="12">
    <location>
        <position position="519"/>
    </location>
    <ligand>
        <name>meso-2,6-diaminopimelate</name>
        <dbReference type="ChEBI" id="CHEBI:57791"/>
    </ligand>
</feature>
<keyword evidence="3 12" id="KW-0963">Cytoplasm</keyword>
<feature type="binding site" evidence="12">
    <location>
        <position position="254"/>
    </location>
    <ligand>
        <name>UDP-N-acetyl-alpha-D-muramoyl-L-alanyl-D-glutamate</name>
        <dbReference type="ChEBI" id="CHEBI:83900"/>
    </ligand>
</feature>
<dbReference type="EC" id="6.3.2.13" evidence="12"/>
<comment type="cofactor">
    <cofactor evidence="12">
        <name>Mg(2+)</name>
        <dbReference type="ChEBI" id="CHEBI:18420"/>
    </cofactor>
</comment>
<dbReference type="PROSITE" id="PS01011">
    <property type="entry name" value="FOLYLPOLYGLU_SYNT_1"/>
    <property type="match status" value="1"/>
</dbReference>
<comment type="subcellular location">
    <subcellularLocation>
        <location evidence="12 13">Cytoplasm</location>
    </subcellularLocation>
</comment>
<feature type="binding site" evidence="12">
    <location>
        <position position="246"/>
    </location>
    <ligand>
        <name>UDP-N-acetyl-alpha-D-muramoyl-L-alanyl-D-glutamate</name>
        <dbReference type="ChEBI" id="CHEBI:83900"/>
    </ligand>
</feature>
<feature type="domain" description="Mur ligase N-terminal catalytic" evidence="14">
    <location>
        <begin position="86"/>
        <end position="160"/>
    </location>
</feature>
<evidence type="ECO:0000256" key="5">
    <source>
        <dbReference type="ARBA" id="ARBA00022618"/>
    </source>
</evidence>
<comment type="caution">
    <text evidence="17">The sequence shown here is derived from an EMBL/GenBank/DDBJ whole genome shotgun (WGS) entry which is preliminary data.</text>
</comment>
<evidence type="ECO:0000313" key="17">
    <source>
        <dbReference type="EMBL" id="RSK36925.1"/>
    </source>
</evidence>
<sequence>MADTCFSGAAIPHGDPSKFLDDHRTTPPSFFVSFNHRPTYDGGYSNIMYSLRTKMFGKGSGMIELCELLKNWPCTAKGGDFRALVSGVTDHSAEVIPGSVFVARKGRSASGLDHIQEALHNGAVAIVTDISRPPGIPQGVTSISVPDAADFLAYACSAFYGHPSRELTVFAVTGTNGKTTTTRFIGQLLKAGGIRSAVIGTLGVWIDGRKAPLQTPPMTTLPPAHLHRVLRYCADEGVTHIAMEASSLGLSGKRLDHCSIDYGIFLNIGTDHHAEHGGEEAYLSAKGRLSELAGKIILNADDASVLSITRGTRPVMTFGERPGGDTHLRISDDGKGDWMLAAGKAHTVIAAPVEGRHNRLNAAAAFASLMAAGFGLADFRRNASCLSLPEGRMQESEGAGIRVFVDYAHTPDALEAVLGALSSLCTGRLITVFGCGGDRDREKRPKMGNVAGEYSDSVWVTSDNPRSEEPTQIISDIMEGLAGTSAIVRTETDRERAIRGAIYEAEAGDFVLIAGKGHEEIQISKSSSRPFSDYRTALRFLGERAADGDTRVQSADRFWYDGSGME</sequence>
<evidence type="ECO:0000256" key="2">
    <source>
        <dbReference type="ARBA" id="ARBA00005898"/>
    </source>
</evidence>
<keyword evidence="18" id="KW-1185">Reference proteome</keyword>
<feature type="modified residue" description="N6-carboxylysine" evidence="12">
    <location>
        <position position="286"/>
    </location>
</feature>
<feature type="binding site" evidence="12">
    <location>
        <begin position="219"/>
        <end position="220"/>
    </location>
    <ligand>
        <name>UDP-N-acetyl-alpha-D-muramoyl-L-alanyl-D-glutamate</name>
        <dbReference type="ChEBI" id="CHEBI:83900"/>
    </ligand>
</feature>
<dbReference type="InterPro" id="IPR036615">
    <property type="entry name" value="Mur_ligase_C_dom_sf"/>
</dbReference>
<dbReference type="PANTHER" id="PTHR23135:SF4">
    <property type="entry name" value="UDP-N-ACETYLMURAMOYL-L-ALANYL-D-GLUTAMATE--2,6-DIAMINOPIMELATE LIGASE MURE HOMOLOG, CHLOROPLASTIC"/>
    <property type="match status" value="1"/>
</dbReference>
<evidence type="ECO:0000259" key="15">
    <source>
        <dbReference type="Pfam" id="PF02875"/>
    </source>
</evidence>
<evidence type="ECO:0000256" key="4">
    <source>
        <dbReference type="ARBA" id="ARBA00022598"/>
    </source>
</evidence>
<evidence type="ECO:0000256" key="10">
    <source>
        <dbReference type="ARBA" id="ARBA00023306"/>
    </source>
</evidence>
<dbReference type="Proteomes" id="UP000272481">
    <property type="component" value="Unassembled WGS sequence"/>
</dbReference>
<feature type="short sequence motif" description="Meso-diaminopimelate recognition motif" evidence="12">
    <location>
        <begin position="463"/>
        <end position="466"/>
    </location>
</feature>
<dbReference type="Pfam" id="PF01225">
    <property type="entry name" value="Mur_ligase"/>
    <property type="match status" value="1"/>
</dbReference>
<keyword evidence="6 12" id="KW-0547">Nucleotide-binding</keyword>
<feature type="binding site" evidence="12">
    <location>
        <position position="439"/>
    </location>
    <ligand>
        <name>meso-2,6-diaminopimelate</name>
        <dbReference type="ChEBI" id="CHEBI:57791"/>
    </ligand>
</feature>
<dbReference type="InterPro" id="IPR013221">
    <property type="entry name" value="Mur_ligase_cen"/>
</dbReference>
<comment type="similarity">
    <text evidence="2 12">Belongs to the MurCDEF family. MurE subfamily.</text>
</comment>
<keyword evidence="8 12" id="KW-0133">Cell shape</keyword>
<keyword evidence="4 12" id="KW-0436">Ligase</keyword>
<dbReference type="Gene3D" id="3.40.1190.10">
    <property type="entry name" value="Mur-like, catalytic domain"/>
    <property type="match status" value="1"/>
</dbReference>
<comment type="catalytic activity">
    <reaction evidence="12">
        <text>UDP-N-acetyl-alpha-D-muramoyl-L-alanyl-D-glutamate + meso-2,6-diaminopimelate + ATP = UDP-N-acetyl-alpha-D-muramoyl-L-alanyl-gamma-D-glutamyl-meso-2,6-diaminopimelate + ADP + phosphate + H(+)</text>
        <dbReference type="Rhea" id="RHEA:23676"/>
        <dbReference type="ChEBI" id="CHEBI:15378"/>
        <dbReference type="ChEBI" id="CHEBI:30616"/>
        <dbReference type="ChEBI" id="CHEBI:43474"/>
        <dbReference type="ChEBI" id="CHEBI:57791"/>
        <dbReference type="ChEBI" id="CHEBI:83900"/>
        <dbReference type="ChEBI" id="CHEBI:83905"/>
        <dbReference type="ChEBI" id="CHEBI:456216"/>
        <dbReference type="EC" id="6.3.2.13"/>
    </reaction>
</comment>
<dbReference type="InterPro" id="IPR036565">
    <property type="entry name" value="Mur-like_cat_sf"/>
</dbReference>
<dbReference type="HAMAP" id="MF_00208">
    <property type="entry name" value="MurE"/>
    <property type="match status" value="1"/>
</dbReference>
<keyword evidence="7 12" id="KW-0067">ATP-binding</keyword>